<dbReference type="InterPro" id="IPR027417">
    <property type="entry name" value="P-loop_NTPase"/>
</dbReference>
<name>A0A1B6LH60_9HEMI</name>
<sequence>VRSNDNKSIGFLKTENRVCVALSRARDGFFIIGNMDILAENSQIWPQVKERLLQHKALGDSLKVYCQNHPETESMVKEAVMFDSKPEGGCQRMCEVALQCGHSCKFHCHPRDPTHKDQYICSLKCEREKSWCR</sequence>
<evidence type="ECO:0000259" key="1">
    <source>
        <dbReference type="Pfam" id="PF13087"/>
    </source>
</evidence>
<dbReference type="InterPro" id="IPR045055">
    <property type="entry name" value="DNA2/NAM7-like"/>
</dbReference>
<feature type="non-terminal residue" evidence="2">
    <location>
        <position position="1"/>
    </location>
</feature>
<dbReference type="Gene3D" id="3.40.50.300">
    <property type="entry name" value="P-loop containing nucleotide triphosphate hydrolases"/>
    <property type="match status" value="1"/>
</dbReference>
<evidence type="ECO:0000313" key="2">
    <source>
        <dbReference type="EMBL" id="JAT22914.1"/>
    </source>
</evidence>
<dbReference type="GO" id="GO:0031380">
    <property type="term" value="C:nuclear RNA-directed RNA polymerase complex"/>
    <property type="evidence" value="ECO:0007669"/>
    <property type="project" value="TreeGrafter"/>
</dbReference>
<dbReference type="PANTHER" id="PTHR10887">
    <property type="entry name" value="DNA2/NAM7 HELICASE FAMILY"/>
    <property type="match status" value="1"/>
</dbReference>
<proteinExistence type="predicted"/>
<dbReference type="AlphaFoldDB" id="A0A1B6LH60"/>
<accession>A0A1B6LH60</accession>
<reference evidence="2" key="1">
    <citation type="submission" date="2015-11" db="EMBL/GenBank/DDBJ databases">
        <title>De novo transcriptome assembly of four potential Pierce s Disease insect vectors from Arizona vineyards.</title>
        <authorList>
            <person name="Tassone E.E."/>
        </authorList>
    </citation>
    <scope>NUCLEOTIDE SEQUENCE</scope>
</reference>
<dbReference type="EMBL" id="GEBQ01017063">
    <property type="protein sequence ID" value="JAT22914.1"/>
    <property type="molecule type" value="Transcribed_RNA"/>
</dbReference>
<dbReference type="Pfam" id="PF13087">
    <property type="entry name" value="AAA_12"/>
    <property type="match status" value="1"/>
</dbReference>
<organism evidence="2">
    <name type="scientific">Graphocephala atropunctata</name>
    <dbReference type="NCBI Taxonomy" id="36148"/>
    <lineage>
        <taxon>Eukaryota</taxon>
        <taxon>Metazoa</taxon>
        <taxon>Ecdysozoa</taxon>
        <taxon>Arthropoda</taxon>
        <taxon>Hexapoda</taxon>
        <taxon>Insecta</taxon>
        <taxon>Pterygota</taxon>
        <taxon>Neoptera</taxon>
        <taxon>Paraneoptera</taxon>
        <taxon>Hemiptera</taxon>
        <taxon>Auchenorrhyncha</taxon>
        <taxon>Membracoidea</taxon>
        <taxon>Cicadellidae</taxon>
        <taxon>Cicadellinae</taxon>
        <taxon>Cicadellini</taxon>
        <taxon>Graphocephala</taxon>
    </lineage>
</organism>
<dbReference type="InterPro" id="IPR041679">
    <property type="entry name" value="DNA2/NAM7-like_C"/>
</dbReference>
<protein>
    <recommendedName>
        <fullName evidence="1">DNA2/NAM7 helicase-like C-terminal domain-containing protein</fullName>
    </recommendedName>
</protein>
<dbReference type="GO" id="GO:0031048">
    <property type="term" value="P:regulatory ncRNA-mediated heterochromatin formation"/>
    <property type="evidence" value="ECO:0007669"/>
    <property type="project" value="TreeGrafter"/>
</dbReference>
<feature type="domain" description="DNA2/NAM7 helicase-like C-terminal" evidence="1">
    <location>
        <begin position="1"/>
        <end position="35"/>
    </location>
</feature>
<gene>
    <name evidence="2" type="ORF">g.50513</name>
</gene>
<feature type="non-terminal residue" evidence="2">
    <location>
        <position position="133"/>
    </location>
</feature>
<dbReference type="PANTHER" id="PTHR10887:SF341">
    <property type="entry name" value="NFX1-TYPE ZINC FINGER-CONTAINING PROTEIN 1"/>
    <property type="match status" value="1"/>
</dbReference>